<proteinExistence type="predicted"/>
<evidence type="ECO:0000313" key="2">
    <source>
        <dbReference type="Proteomes" id="UP001496674"/>
    </source>
</evidence>
<reference evidence="1 2" key="1">
    <citation type="submission" date="2023-04" db="EMBL/GenBank/DDBJ databases">
        <title>Draft genome sequence of acteroides sedimenti strain YN3PY1.</title>
        <authorList>
            <person name="Yoshida N."/>
        </authorList>
    </citation>
    <scope>NUCLEOTIDE SEQUENCE [LARGE SCALE GENOMIC DNA]</scope>
    <source>
        <strain evidence="1 2">YN3PY1</strain>
    </source>
</reference>
<dbReference type="Proteomes" id="UP001496674">
    <property type="component" value="Chromosome"/>
</dbReference>
<gene>
    <name evidence="1" type="ORF">BSYN_18670</name>
</gene>
<organism evidence="1 2">
    <name type="scientific">Bacteroides sedimenti</name>
    <dbReference type="NCBI Taxonomy" id="2136147"/>
    <lineage>
        <taxon>Bacteria</taxon>
        <taxon>Pseudomonadati</taxon>
        <taxon>Bacteroidota</taxon>
        <taxon>Bacteroidia</taxon>
        <taxon>Bacteroidales</taxon>
        <taxon>Bacteroidaceae</taxon>
        <taxon>Bacteroides</taxon>
    </lineage>
</organism>
<protein>
    <submittedName>
        <fullName evidence="1">Uncharacterized protein</fullName>
    </submittedName>
</protein>
<keyword evidence="2" id="KW-1185">Reference proteome</keyword>
<dbReference type="RefSeq" id="WP_353330272.1">
    <property type="nucleotide sequence ID" value="NZ_AP028055.1"/>
</dbReference>
<name>A0ABM8ICA5_9BACE</name>
<dbReference type="EMBL" id="AP028055">
    <property type="protein sequence ID" value="BEG99602.1"/>
    <property type="molecule type" value="Genomic_DNA"/>
</dbReference>
<sequence length="170" mass="19741">MKEQGSKQGDLLMIKKDIFFLLVVFLLGINCQSIAQKKYNPFHRVEVPDSISLKLENAYKLITDCDSVNAGRNVWNIVDRKDLVFKDGLYSFQGQGPHFPRCIFIYKDNKIFIFKSVGAFDPVGVLKEYIECIEYLKLSEKEQIKYLKYIASYLENESGLTYGREIIKME</sequence>
<evidence type="ECO:0000313" key="1">
    <source>
        <dbReference type="EMBL" id="BEG99602.1"/>
    </source>
</evidence>
<accession>A0ABM8ICA5</accession>